<dbReference type="EMBL" id="JAPXFL010000007">
    <property type="protein sequence ID" value="KAK9504135.1"/>
    <property type="molecule type" value="Genomic_DNA"/>
</dbReference>
<evidence type="ECO:0000313" key="1">
    <source>
        <dbReference type="EMBL" id="KAK9504135.1"/>
    </source>
</evidence>
<protein>
    <submittedName>
        <fullName evidence="1">Uncharacterized protein</fullName>
    </submittedName>
</protein>
<reference evidence="1 2" key="1">
    <citation type="submission" date="2022-12" db="EMBL/GenBank/DDBJ databases">
        <title>Chromosome-level genome assembly of true bugs.</title>
        <authorList>
            <person name="Ma L."/>
            <person name="Li H."/>
        </authorList>
    </citation>
    <scope>NUCLEOTIDE SEQUENCE [LARGE SCALE GENOMIC DNA]</scope>
    <source>
        <strain evidence="1">Lab_2022b</strain>
    </source>
</reference>
<proteinExistence type="predicted"/>
<dbReference type="AlphaFoldDB" id="A0AAW1D708"/>
<evidence type="ECO:0000313" key="2">
    <source>
        <dbReference type="Proteomes" id="UP001461498"/>
    </source>
</evidence>
<dbReference type="InterPro" id="IPR009091">
    <property type="entry name" value="RCC1/BLIP-II"/>
</dbReference>
<organism evidence="1 2">
    <name type="scientific">Rhynocoris fuscipes</name>
    <dbReference type="NCBI Taxonomy" id="488301"/>
    <lineage>
        <taxon>Eukaryota</taxon>
        <taxon>Metazoa</taxon>
        <taxon>Ecdysozoa</taxon>
        <taxon>Arthropoda</taxon>
        <taxon>Hexapoda</taxon>
        <taxon>Insecta</taxon>
        <taxon>Pterygota</taxon>
        <taxon>Neoptera</taxon>
        <taxon>Paraneoptera</taxon>
        <taxon>Hemiptera</taxon>
        <taxon>Heteroptera</taxon>
        <taxon>Panheteroptera</taxon>
        <taxon>Cimicomorpha</taxon>
        <taxon>Reduviidae</taxon>
        <taxon>Harpactorinae</taxon>
        <taxon>Harpactorini</taxon>
        <taxon>Rhynocoris</taxon>
    </lineage>
</organism>
<sequence length="169" mass="18769">MVPKFITCGPDALAVITHCGKLLTCGNNNYNKLGLNRNFLGVETMAVCGPSYTVAGILENALYFWGTRFIKDSTNVNNFQPYSTLQSQVVKIPQQILMLYASEEQIKKGEIVTLNSIYPLWHSIMVLVDTTVPIPTNATPTNKQTQQIQNEQNEIDSDTLGPVSILLLY</sequence>
<comment type="caution">
    <text evidence="1">The sequence shown here is derived from an EMBL/GenBank/DDBJ whole genome shotgun (WGS) entry which is preliminary data.</text>
</comment>
<gene>
    <name evidence="1" type="ORF">O3M35_010538</name>
</gene>
<name>A0AAW1D708_9HEMI</name>
<dbReference type="Proteomes" id="UP001461498">
    <property type="component" value="Unassembled WGS sequence"/>
</dbReference>
<dbReference type="Gene3D" id="2.130.10.30">
    <property type="entry name" value="Regulator of chromosome condensation 1/beta-lactamase-inhibitor protein II"/>
    <property type="match status" value="1"/>
</dbReference>
<accession>A0AAW1D708</accession>
<keyword evidence="2" id="KW-1185">Reference proteome</keyword>
<dbReference type="SUPFAM" id="SSF50985">
    <property type="entry name" value="RCC1/BLIP-II"/>
    <property type="match status" value="1"/>
</dbReference>